<evidence type="ECO:0008006" key="2">
    <source>
        <dbReference type="Google" id="ProtNLM"/>
    </source>
</evidence>
<dbReference type="AlphaFoldDB" id="A0A7V3KNS8"/>
<gene>
    <name evidence="1" type="ORF">ENV38_04325</name>
</gene>
<protein>
    <recommendedName>
        <fullName evidence="2">Dinitrogenase iron-molybdenum cofactor biosynthesis domain-containing protein</fullName>
    </recommendedName>
</protein>
<dbReference type="SUPFAM" id="SSF53146">
    <property type="entry name" value="Nitrogenase accessory factor-like"/>
    <property type="match status" value="1"/>
</dbReference>
<dbReference type="Gene3D" id="3.30.420.130">
    <property type="entry name" value="Dinitrogenase iron-molybdenum cofactor biosynthesis domain"/>
    <property type="match status" value="1"/>
</dbReference>
<evidence type="ECO:0000313" key="1">
    <source>
        <dbReference type="EMBL" id="HGB36111.1"/>
    </source>
</evidence>
<organism evidence="1">
    <name type="scientific">candidate division WOR-3 bacterium</name>
    <dbReference type="NCBI Taxonomy" id="2052148"/>
    <lineage>
        <taxon>Bacteria</taxon>
        <taxon>Bacteria division WOR-3</taxon>
    </lineage>
</organism>
<accession>A0A7V3KNS8</accession>
<dbReference type="InterPro" id="IPR036105">
    <property type="entry name" value="DiNase_FeMo-co_biosyn_sf"/>
</dbReference>
<name>A0A7V3KNS8_UNCW3</name>
<comment type="caution">
    <text evidence="1">The sequence shown here is derived from an EMBL/GenBank/DDBJ whole genome shotgun (WGS) entry which is preliminary data.</text>
</comment>
<sequence length="104" mass="11813">MKIGVPMFKNRVSPHFSTASELLFVLTKGKIIYFIAKIDFSSLSPEDRRRRLLTLGIDTLICDGIDKATKIWATQKGILVRENTTGEAWEAINSFLNEECDDDF</sequence>
<dbReference type="EMBL" id="DTGD01000158">
    <property type="protein sequence ID" value="HGB36111.1"/>
    <property type="molecule type" value="Genomic_DNA"/>
</dbReference>
<proteinExistence type="predicted"/>
<reference evidence="1" key="1">
    <citation type="journal article" date="2020" name="mSystems">
        <title>Genome- and Community-Level Interaction Insights into Carbon Utilization and Element Cycling Functions of Hydrothermarchaeota in Hydrothermal Sediment.</title>
        <authorList>
            <person name="Zhou Z."/>
            <person name="Liu Y."/>
            <person name="Xu W."/>
            <person name="Pan J."/>
            <person name="Luo Z.H."/>
            <person name="Li M."/>
        </authorList>
    </citation>
    <scope>NUCLEOTIDE SEQUENCE [LARGE SCALE GENOMIC DNA]</scope>
    <source>
        <strain evidence="1">SpSt-754</strain>
    </source>
</reference>